<dbReference type="SUPFAM" id="SSF53756">
    <property type="entry name" value="UDP-Glycosyltransferase/glycogen phosphorylase"/>
    <property type="match status" value="1"/>
</dbReference>
<evidence type="ECO:0000259" key="2">
    <source>
        <dbReference type="Pfam" id="PF13439"/>
    </source>
</evidence>
<dbReference type="PANTHER" id="PTHR45947">
    <property type="entry name" value="SULFOQUINOVOSYL TRANSFERASE SQD2"/>
    <property type="match status" value="1"/>
</dbReference>
<reference evidence="4" key="1">
    <citation type="submission" date="2017-09" db="EMBL/GenBank/DDBJ databases">
        <title>Depth-based differentiation of microbial function through sediment-hosted aquifers and enrichment of novel symbionts in the deep terrestrial subsurface.</title>
        <authorList>
            <person name="Probst A.J."/>
            <person name="Ladd B."/>
            <person name="Jarett J.K."/>
            <person name="Geller-Mcgrath D.E."/>
            <person name="Sieber C.M.K."/>
            <person name="Emerson J.B."/>
            <person name="Anantharaman K."/>
            <person name="Thomas B.C."/>
            <person name="Malmstrom R."/>
            <person name="Stieglmeier M."/>
            <person name="Klingl A."/>
            <person name="Woyke T."/>
            <person name="Ryan C.M."/>
            <person name="Banfield J.F."/>
        </authorList>
    </citation>
    <scope>NUCLEOTIDE SEQUENCE [LARGE SCALE GENOMIC DNA]</scope>
</reference>
<proteinExistence type="predicted"/>
<organism evidence="3 4">
    <name type="scientific">Candidatus Uhrbacteria bacterium CG10_big_fil_rev_8_21_14_0_10_48_16</name>
    <dbReference type="NCBI Taxonomy" id="1975038"/>
    <lineage>
        <taxon>Bacteria</taxon>
        <taxon>Candidatus Uhriibacteriota</taxon>
    </lineage>
</organism>
<dbReference type="Pfam" id="PF13439">
    <property type="entry name" value="Glyco_transf_4"/>
    <property type="match status" value="1"/>
</dbReference>
<dbReference type="Pfam" id="PF00534">
    <property type="entry name" value="Glycos_transf_1"/>
    <property type="match status" value="1"/>
</dbReference>
<dbReference type="CDD" id="cd03801">
    <property type="entry name" value="GT4_PimA-like"/>
    <property type="match status" value="1"/>
</dbReference>
<dbReference type="AlphaFoldDB" id="A0A2M8LG39"/>
<dbReference type="InterPro" id="IPR001296">
    <property type="entry name" value="Glyco_trans_1"/>
</dbReference>
<dbReference type="InterPro" id="IPR028098">
    <property type="entry name" value="Glyco_trans_4-like_N"/>
</dbReference>
<dbReference type="EMBL" id="PFEU01000021">
    <property type="protein sequence ID" value="PJE76424.1"/>
    <property type="molecule type" value="Genomic_DNA"/>
</dbReference>
<accession>A0A2M8LG39</accession>
<protein>
    <recommendedName>
        <fullName evidence="5">Glycosyltransferase family 1 protein</fullName>
    </recommendedName>
</protein>
<dbReference type="GO" id="GO:0016757">
    <property type="term" value="F:glycosyltransferase activity"/>
    <property type="evidence" value="ECO:0007669"/>
    <property type="project" value="InterPro"/>
</dbReference>
<feature type="domain" description="Glycosyltransferase subfamily 4-like N-terminal" evidence="2">
    <location>
        <begin position="23"/>
        <end position="182"/>
    </location>
</feature>
<dbReference type="Gene3D" id="3.40.50.2000">
    <property type="entry name" value="Glycogen Phosphorylase B"/>
    <property type="match status" value="2"/>
</dbReference>
<dbReference type="InterPro" id="IPR050194">
    <property type="entry name" value="Glycosyltransferase_grp1"/>
</dbReference>
<sequence>MTCMKQKPITIAHVVCTYPPYRGGMGGVAFEYVEQLRARGYNVHVFTIRDREVEDDPRYVHRIPSIVHIGNAGVLPSLFHRLAGFDLVHLHYPFFGGAEPVIVRKAMRPDQGLVMTYHMDAVADGMKGAIFSAHRRLLFPWLVNRVDRILVSSLDYAKHSALAELEVMDRIEEHPFGIDLDRFHPGEEKALRETYAIPHHKPILLFVGGLDTAHAFKGLPQLFTALQGLLNYEWHLMIVGDGELKETYRAQAQSMDLEAHVTFAGSVSHEDLPRYYRLADFHVFPSTKRAEAFGLVALEAAASGIPSIASDLPGVRTVVLDGATGLLVPPGDVEELRKAILLFLEQVDLRERLGLSARGNAEQKYAWTPLIDRLIETYDSVLQQESTRHY</sequence>
<name>A0A2M8LG39_9BACT</name>
<feature type="domain" description="Glycosyl transferase family 1" evidence="1">
    <location>
        <begin position="189"/>
        <end position="358"/>
    </location>
</feature>
<evidence type="ECO:0008006" key="5">
    <source>
        <dbReference type="Google" id="ProtNLM"/>
    </source>
</evidence>
<dbReference type="PANTHER" id="PTHR45947:SF3">
    <property type="entry name" value="SULFOQUINOVOSYL TRANSFERASE SQD2"/>
    <property type="match status" value="1"/>
</dbReference>
<dbReference type="Proteomes" id="UP000231436">
    <property type="component" value="Unassembled WGS sequence"/>
</dbReference>
<comment type="caution">
    <text evidence="3">The sequence shown here is derived from an EMBL/GenBank/DDBJ whole genome shotgun (WGS) entry which is preliminary data.</text>
</comment>
<gene>
    <name evidence="3" type="ORF">COV05_04580</name>
</gene>
<evidence type="ECO:0000259" key="1">
    <source>
        <dbReference type="Pfam" id="PF00534"/>
    </source>
</evidence>
<evidence type="ECO:0000313" key="4">
    <source>
        <dbReference type="Proteomes" id="UP000231436"/>
    </source>
</evidence>
<evidence type="ECO:0000313" key="3">
    <source>
        <dbReference type="EMBL" id="PJE76424.1"/>
    </source>
</evidence>